<evidence type="ECO:0000313" key="3">
    <source>
        <dbReference type="Proteomes" id="UP000298579"/>
    </source>
</evidence>
<dbReference type="Pfam" id="PF05721">
    <property type="entry name" value="PhyH"/>
    <property type="match status" value="1"/>
</dbReference>
<protein>
    <submittedName>
        <fullName evidence="2">Phytanoyl-CoA dioxygenase family protein</fullName>
    </submittedName>
</protein>
<name>A0AAE6BHF7_AGRTU</name>
<organism evidence="2 3">
    <name type="scientific">Agrobacterium tumefaciens</name>
    <dbReference type="NCBI Taxonomy" id="358"/>
    <lineage>
        <taxon>Bacteria</taxon>
        <taxon>Pseudomonadati</taxon>
        <taxon>Pseudomonadota</taxon>
        <taxon>Alphaproteobacteria</taxon>
        <taxon>Hyphomicrobiales</taxon>
        <taxon>Rhizobiaceae</taxon>
        <taxon>Rhizobium/Agrobacterium group</taxon>
        <taxon>Agrobacterium</taxon>
        <taxon>Agrobacterium tumefaciens complex</taxon>
    </lineage>
</organism>
<dbReference type="InterPro" id="IPR008775">
    <property type="entry name" value="Phytyl_CoA_dOase-like"/>
</dbReference>
<reference evidence="2 3" key="1">
    <citation type="submission" date="2019-04" db="EMBL/GenBank/DDBJ databases">
        <title>Complete genome sequence of Agrobacterium tumefaciens CFBP5877.</title>
        <authorList>
            <person name="Huang Y.-Y."/>
            <person name="Chiang H.-Y."/>
            <person name="Chou L."/>
            <person name="Lai E.-M."/>
            <person name="Kuo C.-H."/>
        </authorList>
    </citation>
    <scope>NUCLEOTIDE SEQUENCE [LARGE SCALE GENOMIC DNA]</scope>
    <source>
        <strain evidence="2 3">CFBP5877</strain>
        <plasmid evidence="3">patcfbp5877c</plasmid>
    </source>
</reference>
<dbReference type="AlphaFoldDB" id="A0AAE6BHF7"/>
<dbReference type="PANTHER" id="PTHR20883:SF48">
    <property type="entry name" value="ECTOINE DIOXYGENASE"/>
    <property type="match status" value="1"/>
</dbReference>
<accession>A0AAE6BHF7</accession>
<proteinExistence type="predicted"/>
<dbReference type="RefSeq" id="WP_137066545.1">
    <property type="nucleotide sequence ID" value="NZ_CP039901.1"/>
</dbReference>
<dbReference type="GO" id="GO:0016706">
    <property type="term" value="F:2-oxoglutarate-dependent dioxygenase activity"/>
    <property type="evidence" value="ECO:0007669"/>
    <property type="project" value="UniProtKB-ARBA"/>
</dbReference>
<geneLocation type="plasmid" evidence="3">
    <name>patcfbp5877c</name>
</geneLocation>
<evidence type="ECO:0000313" key="2">
    <source>
        <dbReference type="EMBL" id="QCL82900.1"/>
    </source>
</evidence>
<comment type="cofactor">
    <cofactor evidence="1">
        <name>Fe(2+)</name>
        <dbReference type="ChEBI" id="CHEBI:29033"/>
    </cofactor>
</comment>
<dbReference type="SUPFAM" id="SSF51197">
    <property type="entry name" value="Clavaminate synthase-like"/>
    <property type="match status" value="1"/>
</dbReference>
<dbReference type="Gene3D" id="2.60.120.620">
    <property type="entry name" value="q2cbj1_9rhob like domain"/>
    <property type="match status" value="1"/>
</dbReference>
<dbReference type="GO" id="GO:0005506">
    <property type="term" value="F:iron ion binding"/>
    <property type="evidence" value="ECO:0007669"/>
    <property type="project" value="UniProtKB-ARBA"/>
</dbReference>
<keyword evidence="2" id="KW-0223">Dioxygenase</keyword>
<dbReference type="EMBL" id="CP039901">
    <property type="protein sequence ID" value="QCL82900.1"/>
    <property type="molecule type" value="Genomic_DNA"/>
</dbReference>
<gene>
    <name evidence="2" type="ORF">CFBP5877_27715</name>
</gene>
<evidence type="ECO:0000256" key="1">
    <source>
        <dbReference type="ARBA" id="ARBA00001954"/>
    </source>
</evidence>
<sequence>MIFQQFFDSTDLIDSPSELRKQLKTDGYLFLRNVIPKEDLARTFDHVRAELATANWLENAEIPTDLIANTGAACVEPEPDFRKVYDRVYFLERFHSLPHHPRLKTVISDALGIDDLLPHPRPIGRLIFPMTPGIENFSTPAHQDYWALQGSPDTVTVWIPLHDCPVQNGALMVAEGTHRDGIYDYKLALGAGGVEVSDPLTDRWRSGNFGAGDVLIFYTLTVHKASPNVTNRMRLSIDCRYQSAQDPISELAFQLKGEGYDWDDLYSGWESTALRYYWSDFQTPRVPYNPKYYARRDVLALEEGAKGNKFAISTLQRLARFGSNDSVKRRAEAILATFNSE</sequence>
<keyword evidence="2" id="KW-0560">Oxidoreductase</keyword>
<keyword evidence="2" id="KW-0614">Plasmid</keyword>
<dbReference type="Proteomes" id="UP000298579">
    <property type="component" value="Plasmid pAtCFBP5877c"/>
</dbReference>
<dbReference type="PANTHER" id="PTHR20883">
    <property type="entry name" value="PHYTANOYL-COA DIOXYGENASE DOMAIN CONTAINING 1"/>
    <property type="match status" value="1"/>
</dbReference>